<reference evidence="3 4" key="1">
    <citation type="submission" date="2021-03" db="EMBL/GenBank/DDBJ databases">
        <title>Genomic Encyclopedia of Type Strains, Phase IV (KMG-IV): sequencing the most valuable type-strain genomes for metagenomic binning, comparative biology and taxonomic classification.</title>
        <authorList>
            <person name="Goeker M."/>
        </authorList>
    </citation>
    <scope>NUCLEOTIDE SEQUENCE [LARGE SCALE GENOMIC DNA]</scope>
    <source>
        <strain evidence="3 4">DSM 101872</strain>
    </source>
</reference>
<feature type="domain" description="Regulatory protein YycH-like" evidence="2">
    <location>
        <begin position="34"/>
        <end position="261"/>
    </location>
</feature>
<dbReference type="Proteomes" id="UP001519292">
    <property type="component" value="Unassembled WGS sequence"/>
</dbReference>
<evidence type="ECO:0000259" key="2">
    <source>
        <dbReference type="Pfam" id="PF09648"/>
    </source>
</evidence>
<comment type="caution">
    <text evidence="3">The sequence shown here is derived from an EMBL/GenBank/DDBJ whole genome shotgun (WGS) entry which is preliminary data.</text>
</comment>
<keyword evidence="1" id="KW-0812">Transmembrane</keyword>
<accession>A0ABS4MCT4</accession>
<feature type="transmembrane region" description="Helical" evidence="1">
    <location>
        <begin position="6"/>
        <end position="26"/>
    </location>
</feature>
<name>A0ABS4MCT4_9LACO</name>
<proteinExistence type="predicted"/>
<evidence type="ECO:0000313" key="3">
    <source>
        <dbReference type="EMBL" id="MBP2057495.1"/>
    </source>
</evidence>
<dbReference type="EMBL" id="JAGGLU010000002">
    <property type="protein sequence ID" value="MBP2057495.1"/>
    <property type="molecule type" value="Genomic_DNA"/>
</dbReference>
<dbReference type="Gene3D" id="2.40.128.690">
    <property type="entry name" value="YycH protein, domain 3-like"/>
    <property type="match status" value="1"/>
</dbReference>
<dbReference type="InterPro" id="IPR018604">
    <property type="entry name" value="YycI-like"/>
</dbReference>
<keyword evidence="4" id="KW-1185">Reference proteome</keyword>
<sequence length="281" mass="31824">MDFKRIQWIFLIVFIGINIFLGIEVIQTPTLLSSNATTNTGDNLQQEMIADNIKIPHLSDKQSDGYYLASKINKKWVNKAQSQVSGEVSINSPSDGEDSISVSLTTPVAVSSNKKQAIEDIISFKDNPKNVYEGDQYVYSPEYSSDNDYVFLQKTSYGVIYSRRSRLHIMVRNNKIVSYYQRYTDTVTTVRERQTTISAKEAINSLYTYSELPNNSKVIWMKLGYAKLTQVRGNVIFLPAWIVAIENDTSKTVTIKRVNAFTSTILQSQTNSSDKSDEEKS</sequence>
<organism evidence="3 4">
    <name type="scientific">Lactobacillus colini</name>
    <dbReference type="NCBI Taxonomy" id="1819254"/>
    <lineage>
        <taxon>Bacteria</taxon>
        <taxon>Bacillati</taxon>
        <taxon>Bacillota</taxon>
        <taxon>Bacilli</taxon>
        <taxon>Lactobacillales</taxon>
        <taxon>Lactobacillaceae</taxon>
        <taxon>Lactobacillus</taxon>
    </lineage>
</organism>
<protein>
    <submittedName>
        <fullName evidence="3">Regulatory protein YycI of two-component signal transduction system YycFG</fullName>
    </submittedName>
</protein>
<evidence type="ECO:0000313" key="4">
    <source>
        <dbReference type="Proteomes" id="UP001519292"/>
    </source>
</evidence>
<gene>
    <name evidence="3" type="ORF">J2Z60_000659</name>
</gene>
<keyword evidence="1" id="KW-1133">Transmembrane helix</keyword>
<dbReference type="RefSeq" id="WP_209686233.1">
    <property type="nucleotide sequence ID" value="NZ_JAGGLU010000002.1"/>
</dbReference>
<evidence type="ECO:0000256" key="1">
    <source>
        <dbReference type="SAM" id="Phobius"/>
    </source>
</evidence>
<dbReference type="Pfam" id="PF09648">
    <property type="entry name" value="YycI"/>
    <property type="match status" value="1"/>
</dbReference>
<keyword evidence="1" id="KW-0472">Membrane</keyword>